<reference evidence="2" key="1">
    <citation type="submission" date="2021-06" db="EMBL/GenBank/DDBJ databases">
        <authorList>
            <person name="Arsene-Ploetze F."/>
        </authorList>
    </citation>
    <scope>NUCLEOTIDE SEQUENCE</scope>
    <source>
        <strain evidence="2">SBRY1</strain>
    </source>
</reference>
<gene>
    <name evidence="2" type="ORF">SBRY_100047</name>
</gene>
<feature type="compositionally biased region" description="Basic and acidic residues" evidence="1">
    <location>
        <begin position="62"/>
        <end position="80"/>
    </location>
</feature>
<dbReference type="EMBL" id="CAJVAX010000002">
    <property type="protein sequence ID" value="CAG7612638.1"/>
    <property type="molecule type" value="Genomic_DNA"/>
</dbReference>
<feature type="region of interest" description="Disordered" evidence="1">
    <location>
        <begin position="158"/>
        <end position="182"/>
    </location>
</feature>
<feature type="region of interest" description="Disordered" evidence="1">
    <location>
        <begin position="21"/>
        <end position="137"/>
    </location>
</feature>
<evidence type="ECO:0000256" key="1">
    <source>
        <dbReference type="SAM" id="MobiDB-lite"/>
    </source>
</evidence>
<sequence>MPLPDLRQGHTFIRKEWKHAASERLARRRRTQTGTSVPRRVVRAGAPGHPARRGRRHVGARVGRDGARGERGVRPVSRREGQRRHGGHSAGHLGLQRPERPGLRVHLRGRAADAERHALRRRQRPGDDPGDPGDHLVLQRAGQPAVAAELRRVGHRCAVGPVPGRHRGLDGQRRPGGAVDLQRPEQPEVDHLDDDHPAPVRLGAVRHLQLGRHAVRRRAQHRTGALRLLHRQPLPGAALVGQLDQEHRRAGRRRLRRRRRAGLVLREHLLRDHGGLRPVRPRQRPVVPGLVAGSRVEPEQSREGDVGSADRRG</sequence>
<accession>A0A9W4E233</accession>
<feature type="compositionally biased region" description="Basic and acidic residues" evidence="1">
    <location>
        <begin position="296"/>
        <end position="313"/>
    </location>
</feature>
<name>A0A9W4E233_9ACTN</name>
<keyword evidence="3" id="KW-1185">Reference proteome</keyword>
<evidence type="ECO:0000313" key="2">
    <source>
        <dbReference type="EMBL" id="CAG7612638.1"/>
    </source>
</evidence>
<dbReference type="AlphaFoldDB" id="A0A9W4E233"/>
<protein>
    <submittedName>
        <fullName evidence="2">Uncharacterized protein</fullName>
    </submittedName>
</protein>
<dbReference type="Proteomes" id="UP001153328">
    <property type="component" value="Unassembled WGS sequence"/>
</dbReference>
<evidence type="ECO:0000313" key="3">
    <source>
        <dbReference type="Proteomes" id="UP001153328"/>
    </source>
</evidence>
<comment type="caution">
    <text evidence="2">The sequence shown here is derived from an EMBL/GenBank/DDBJ whole genome shotgun (WGS) entry which is preliminary data.</text>
</comment>
<organism evidence="2 3">
    <name type="scientific">Actinacidiphila bryophytorum</name>
    <dbReference type="NCBI Taxonomy" id="1436133"/>
    <lineage>
        <taxon>Bacteria</taxon>
        <taxon>Bacillati</taxon>
        <taxon>Actinomycetota</taxon>
        <taxon>Actinomycetes</taxon>
        <taxon>Kitasatosporales</taxon>
        <taxon>Streptomycetaceae</taxon>
        <taxon>Actinacidiphila</taxon>
    </lineage>
</organism>
<proteinExistence type="predicted"/>
<feature type="region of interest" description="Disordered" evidence="1">
    <location>
        <begin position="275"/>
        <end position="313"/>
    </location>
</feature>
<feature type="compositionally biased region" description="Basic residues" evidence="1">
    <location>
        <begin position="50"/>
        <end position="59"/>
    </location>
</feature>